<evidence type="ECO:0000313" key="4">
    <source>
        <dbReference type="Proteomes" id="UP000178222"/>
    </source>
</evidence>
<dbReference type="AlphaFoldDB" id="A0A1G2RVK1"/>
<evidence type="ECO:0008006" key="5">
    <source>
        <dbReference type="Google" id="ProtNLM"/>
    </source>
</evidence>
<feature type="region of interest" description="Disordered" evidence="2">
    <location>
        <begin position="408"/>
        <end position="434"/>
    </location>
</feature>
<dbReference type="Proteomes" id="UP000178222">
    <property type="component" value="Unassembled WGS sequence"/>
</dbReference>
<feature type="coiled-coil region" evidence="1">
    <location>
        <begin position="58"/>
        <end position="128"/>
    </location>
</feature>
<feature type="coiled-coil region" evidence="1">
    <location>
        <begin position="172"/>
        <end position="210"/>
    </location>
</feature>
<dbReference type="InterPro" id="IPR019219">
    <property type="entry name" value="DUF2130"/>
</dbReference>
<protein>
    <recommendedName>
        <fullName evidence="5">DUF2130 domain-containing protein</fullName>
    </recommendedName>
</protein>
<organism evidence="3 4">
    <name type="scientific">Candidatus Wildermuthbacteria bacterium RIFCSPLOWO2_02_FULL_47_9c</name>
    <dbReference type="NCBI Taxonomy" id="1802466"/>
    <lineage>
        <taxon>Bacteria</taxon>
        <taxon>Candidatus Wildermuthiibacteriota</taxon>
    </lineage>
</organism>
<name>A0A1G2RVK1_9BACT</name>
<proteinExistence type="predicted"/>
<dbReference type="EMBL" id="MHUL01000036">
    <property type="protein sequence ID" value="OHA76322.1"/>
    <property type="molecule type" value="Genomic_DNA"/>
</dbReference>
<feature type="compositionally biased region" description="Acidic residues" evidence="2">
    <location>
        <begin position="414"/>
        <end position="426"/>
    </location>
</feature>
<keyword evidence="1" id="KW-0175">Coiled coil</keyword>
<comment type="caution">
    <text evidence="3">The sequence shown here is derived from an EMBL/GenBank/DDBJ whole genome shotgun (WGS) entry which is preliminary data.</text>
</comment>
<evidence type="ECO:0000256" key="1">
    <source>
        <dbReference type="SAM" id="Coils"/>
    </source>
</evidence>
<evidence type="ECO:0000256" key="2">
    <source>
        <dbReference type="SAM" id="MobiDB-lite"/>
    </source>
</evidence>
<evidence type="ECO:0000313" key="3">
    <source>
        <dbReference type="EMBL" id="OHA76322.1"/>
    </source>
</evidence>
<sequence length="434" mass="49565">MPEQESQNSLDQVVCPKCGEFFPVSEAIKHSLAEQIEKESEKRYAEREKNILAQAKKLKEQEAKLLETQQSIDQQVQEQLKQERPKMELTAKKKAEEDLAVKLLDAENQIKEKDRKIEENRKKELELLQRTHKLEEAKKDLEVEVVRRVDTERKKIEEIATEKVLEEHRLTDKEKEIQMVGMRKQIEDLKRKAEQGSQQLQGEAQELDLEELLKDSFPSDNIQPVAKGVGGADVLQGVYTPRGSACGAILWESKRTKNWNEEWITKLKDDQREAKADLAVFVTETLPKDISSFGPRNGVWITKPAFVFGVANLLRSSLIRVAQIKLAAESKDEKMEVLFRYLTGPEFTQRVQAAVETFNGMKQDLDKEKRLTITRWAKREKDMGRVIAAIAGMHGDLQGLIGPSMQSIPALEAGELEEDNEEEESGETSSKYKP</sequence>
<accession>A0A1G2RVK1</accession>
<dbReference type="Pfam" id="PF09903">
    <property type="entry name" value="DUF2130"/>
    <property type="match status" value="1"/>
</dbReference>
<gene>
    <name evidence="3" type="ORF">A3J30_01225</name>
</gene>
<reference evidence="3 4" key="1">
    <citation type="journal article" date="2016" name="Nat. Commun.">
        <title>Thousands of microbial genomes shed light on interconnected biogeochemical processes in an aquifer system.</title>
        <authorList>
            <person name="Anantharaman K."/>
            <person name="Brown C.T."/>
            <person name="Hug L.A."/>
            <person name="Sharon I."/>
            <person name="Castelle C.J."/>
            <person name="Probst A.J."/>
            <person name="Thomas B.C."/>
            <person name="Singh A."/>
            <person name="Wilkins M.J."/>
            <person name="Karaoz U."/>
            <person name="Brodie E.L."/>
            <person name="Williams K.H."/>
            <person name="Hubbard S.S."/>
            <person name="Banfield J.F."/>
        </authorList>
    </citation>
    <scope>NUCLEOTIDE SEQUENCE [LARGE SCALE GENOMIC DNA]</scope>
</reference>